<evidence type="ECO:0000259" key="4">
    <source>
        <dbReference type="Pfam" id="PF06737"/>
    </source>
</evidence>
<evidence type="ECO:0000256" key="1">
    <source>
        <dbReference type="ARBA" id="ARBA00010830"/>
    </source>
</evidence>
<protein>
    <recommendedName>
        <fullName evidence="4">Resuscitation-promoting factor core lysozyme-like domain-containing protein</fullName>
    </recommendedName>
</protein>
<sequence>MRRNRFLARTVLIGALVAAAPLAAALPAGAASASTWDAVAQCESTGNWSADTGNGFSGGLQFTDSTWSAHGGTRYAAKASQASRQEQIAVAEKVLAAQGANAWPVCGKKAGLG</sequence>
<keyword evidence="6" id="KW-1185">Reference proteome</keyword>
<comment type="similarity">
    <text evidence="1">Belongs to the transglycosylase family. Rpf subfamily.</text>
</comment>
<gene>
    <name evidence="5" type="ORF">GCM10010470_03410</name>
</gene>
<name>A0ABN3V248_9PSEU</name>
<dbReference type="CDD" id="cd13925">
    <property type="entry name" value="RPF"/>
    <property type="match status" value="1"/>
</dbReference>
<reference evidence="5 6" key="1">
    <citation type="journal article" date="2019" name="Int. J. Syst. Evol. Microbiol.">
        <title>The Global Catalogue of Microorganisms (GCM) 10K type strain sequencing project: providing services to taxonomists for standard genome sequencing and annotation.</title>
        <authorList>
            <consortium name="The Broad Institute Genomics Platform"/>
            <consortium name="The Broad Institute Genome Sequencing Center for Infectious Disease"/>
            <person name="Wu L."/>
            <person name="Ma J."/>
        </authorList>
    </citation>
    <scope>NUCLEOTIDE SEQUENCE [LARGE SCALE GENOMIC DNA]</scope>
    <source>
        <strain evidence="5 6">JCM 9383</strain>
    </source>
</reference>
<dbReference type="Proteomes" id="UP001500979">
    <property type="component" value="Unassembled WGS sequence"/>
</dbReference>
<keyword evidence="2" id="KW-0378">Hydrolase</keyword>
<dbReference type="Pfam" id="PF06737">
    <property type="entry name" value="Transglycosylas"/>
    <property type="match status" value="1"/>
</dbReference>
<dbReference type="EMBL" id="BAAAUX010000001">
    <property type="protein sequence ID" value="GAA2774711.1"/>
    <property type="molecule type" value="Genomic_DNA"/>
</dbReference>
<dbReference type="InterPro" id="IPR010618">
    <property type="entry name" value="RPF"/>
</dbReference>
<evidence type="ECO:0000256" key="3">
    <source>
        <dbReference type="SAM" id="SignalP"/>
    </source>
</evidence>
<feature type="domain" description="Resuscitation-promoting factor core lysozyme-like" evidence="4">
    <location>
        <begin position="30"/>
        <end position="106"/>
    </location>
</feature>
<evidence type="ECO:0000313" key="5">
    <source>
        <dbReference type="EMBL" id="GAA2774711.1"/>
    </source>
</evidence>
<evidence type="ECO:0000313" key="6">
    <source>
        <dbReference type="Proteomes" id="UP001500979"/>
    </source>
</evidence>
<organism evidence="5 6">
    <name type="scientific">Saccharopolyspora taberi</name>
    <dbReference type="NCBI Taxonomy" id="60895"/>
    <lineage>
        <taxon>Bacteria</taxon>
        <taxon>Bacillati</taxon>
        <taxon>Actinomycetota</taxon>
        <taxon>Actinomycetes</taxon>
        <taxon>Pseudonocardiales</taxon>
        <taxon>Pseudonocardiaceae</taxon>
        <taxon>Saccharopolyspora</taxon>
    </lineage>
</organism>
<feature type="chain" id="PRO_5045115041" description="Resuscitation-promoting factor core lysozyme-like domain-containing protein" evidence="3">
    <location>
        <begin position="31"/>
        <end position="113"/>
    </location>
</feature>
<feature type="signal peptide" evidence="3">
    <location>
        <begin position="1"/>
        <end position="30"/>
    </location>
</feature>
<evidence type="ECO:0000256" key="2">
    <source>
        <dbReference type="ARBA" id="ARBA00022801"/>
    </source>
</evidence>
<dbReference type="SUPFAM" id="SSF53955">
    <property type="entry name" value="Lysozyme-like"/>
    <property type="match status" value="1"/>
</dbReference>
<comment type="caution">
    <text evidence="5">The sequence shown here is derived from an EMBL/GenBank/DDBJ whole genome shotgun (WGS) entry which is preliminary data.</text>
</comment>
<accession>A0ABN3V248</accession>
<dbReference type="InterPro" id="IPR023346">
    <property type="entry name" value="Lysozyme-like_dom_sf"/>
</dbReference>
<proteinExistence type="inferred from homology"/>
<dbReference type="Gene3D" id="1.10.530.10">
    <property type="match status" value="1"/>
</dbReference>
<keyword evidence="3" id="KW-0732">Signal</keyword>